<dbReference type="AlphaFoldDB" id="A0AAD8Y4D8"/>
<reference evidence="4" key="1">
    <citation type="submission" date="2023-06" db="EMBL/GenBank/DDBJ databases">
        <title>Survivors Of The Sea: Transcriptome response of Skeletonema marinoi to long-term dormancy.</title>
        <authorList>
            <person name="Pinder M.I.M."/>
            <person name="Kourtchenko O."/>
            <person name="Robertson E.K."/>
            <person name="Larsson T."/>
            <person name="Maumus F."/>
            <person name="Osuna-Cruz C.M."/>
            <person name="Vancaester E."/>
            <person name="Stenow R."/>
            <person name="Vandepoele K."/>
            <person name="Ploug H."/>
            <person name="Bruchert V."/>
            <person name="Godhe A."/>
            <person name="Topel M."/>
        </authorList>
    </citation>
    <scope>NUCLEOTIDE SEQUENCE</scope>
    <source>
        <strain evidence="4">R05AC</strain>
    </source>
</reference>
<keyword evidence="5" id="KW-1185">Reference proteome</keyword>
<dbReference type="InterPro" id="IPR029063">
    <property type="entry name" value="SAM-dependent_MTases_sf"/>
</dbReference>
<evidence type="ECO:0000256" key="2">
    <source>
        <dbReference type="SAM" id="MobiDB-lite"/>
    </source>
</evidence>
<dbReference type="GO" id="GO:0016757">
    <property type="term" value="F:glycosyltransferase activity"/>
    <property type="evidence" value="ECO:0007669"/>
    <property type="project" value="InterPro"/>
</dbReference>
<organism evidence="4 5">
    <name type="scientific">Skeletonema marinoi</name>
    <dbReference type="NCBI Taxonomy" id="267567"/>
    <lineage>
        <taxon>Eukaryota</taxon>
        <taxon>Sar</taxon>
        <taxon>Stramenopiles</taxon>
        <taxon>Ochrophyta</taxon>
        <taxon>Bacillariophyta</taxon>
        <taxon>Coscinodiscophyceae</taxon>
        <taxon>Thalassiosirophycidae</taxon>
        <taxon>Thalassiosirales</taxon>
        <taxon>Skeletonemataceae</taxon>
        <taxon>Skeletonema</taxon>
        <taxon>Skeletonema marinoi-dohrnii complex</taxon>
    </lineage>
</organism>
<gene>
    <name evidence="4" type="ORF">QTG54_009962</name>
</gene>
<protein>
    <recommendedName>
        <fullName evidence="3">Exostosin GT47 domain-containing protein</fullName>
    </recommendedName>
</protein>
<dbReference type="Gene3D" id="3.40.50.150">
    <property type="entry name" value="Vaccinia Virus protein VP39"/>
    <property type="match status" value="1"/>
</dbReference>
<comment type="similarity">
    <text evidence="1">Belongs to the glycosyltransferase 47 family.</text>
</comment>
<feature type="region of interest" description="Disordered" evidence="2">
    <location>
        <begin position="1"/>
        <end position="23"/>
    </location>
</feature>
<evidence type="ECO:0000259" key="3">
    <source>
        <dbReference type="Pfam" id="PF03016"/>
    </source>
</evidence>
<dbReference type="PANTHER" id="PTHR11062:SF281">
    <property type="entry name" value="EXOSTOSIN-LIKE 2"/>
    <property type="match status" value="1"/>
</dbReference>
<dbReference type="PANTHER" id="PTHR11062">
    <property type="entry name" value="EXOSTOSIN HEPARAN SULFATE GLYCOSYLTRANSFERASE -RELATED"/>
    <property type="match status" value="1"/>
</dbReference>
<dbReference type="EMBL" id="JATAAI010000018">
    <property type="protein sequence ID" value="KAK1739419.1"/>
    <property type="molecule type" value="Genomic_DNA"/>
</dbReference>
<evidence type="ECO:0000313" key="4">
    <source>
        <dbReference type="EMBL" id="KAK1739419.1"/>
    </source>
</evidence>
<dbReference type="Proteomes" id="UP001224775">
    <property type="component" value="Unassembled WGS sequence"/>
</dbReference>
<sequence length="776" mass="87779">MSYRHRQARDDPPDDEEDQSLLGNNDLTLAAPRSFSQPKHQHNNSSASASSSSLAFSTFDFGSKAWRPAAVAFVLLLALYNIITPHSISKAESLPVSKIERMTGLLESSTIRYYVYDDDELVLSDIREKAIRDAPKTWRAKWGHRFFDYARGEIRWIEALERHPQRTRDPCEAHFFVVPIPLGAALFWGQSQLIKETFQKLFNSTLFQQHPERHVAAFASTEKVFGSNWWGLSDEEMKKFRSAMIVRDSDIRGLKDWANSGHCAREYKQQENAQKYFSHIISLGYGGEGSKPSNVYNTVTTESWNQKQFWYFYHTRKYPSICNSTQFRQRFFANSTRLELFEHQPLSIGFDIPPDEWAEHFADSKFCLVIRGDQPGSRSLNRAIRAGCIPLIVSDILPVFQSLYPKTLQYDDFAVIVKEEDFLEDPIGSLDKAISLPKPKLKEKVGGFASDSLFVPALAREIVETMKEKGLAVAAGPISTPCNSNKHASPPAMSSSMDAKILSCLKQILLNRELLIIPQSPIYSDGTPRTALNGKGQEVPFLGAHFAHHGDTGDYKRWNKSIQMARASPMPQLQQGTEKSPCIVLEIGANREAKSSQEHIKKYPNCQYHAYEVIPQYAKELKDRWTGEPRMHVHPYGLAENETEVKVDSEALNGLSTFVGDSEDSKNEETTVIGQIRSFDFALSEIGQLHDRTADAVIPTLLDINCEGCEYNLLLQAKKHGFIERVPVILIGWHAYGKDGVGARAWELCQVRAMLSETHEMAYGLGFGWERWVLRA</sequence>
<name>A0AAD8Y4D8_9STRA</name>
<proteinExistence type="inferred from homology"/>
<evidence type="ECO:0000313" key="5">
    <source>
        <dbReference type="Proteomes" id="UP001224775"/>
    </source>
</evidence>
<dbReference type="Pfam" id="PF03016">
    <property type="entry name" value="Exostosin_GT47"/>
    <property type="match status" value="1"/>
</dbReference>
<comment type="caution">
    <text evidence="4">The sequence shown here is derived from an EMBL/GenBank/DDBJ whole genome shotgun (WGS) entry which is preliminary data.</text>
</comment>
<dbReference type="InterPro" id="IPR004263">
    <property type="entry name" value="Exostosin"/>
</dbReference>
<dbReference type="InterPro" id="IPR040911">
    <property type="entry name" value="Exostosin_GT47"/>
</dbReference>
<evidence type="ECO:0000256" key="1">
    <source>
        <dbReference type="ARBA" id="ARBA00010271"/>
    </source>
</evidence>
<feature type="domain" description="Exostosin GT47" evidence="3">
    <location>
        <begin position="357"/>
        <end position="424"/>
    </location>
</feature>
<dbReference type="SUPFAM" id="SSF53335">
    <property type="entry name" value="S-adenosyl-L-methionine-dependent methyltransferases"/>
    <property type="match status" value="1"/>
</dbReference>
<accession>A0AAD8Y4D8</accession>